<dbReference type="EMBL" id="LWCA01000121">
    <property type="protein sequence ID" value="OAF70683.1"/>
    <property type="molecule type" value="Genomic_DNA"/>
</dbReference>
<gene>
    <name evidence="4" type="ORF">A3Q56_01530</name>
</gene>
<dbReference type="InterPro" id="IPR050666">
    <property type="entry name" value="ESRP"/>
</dbReference>
<accession>A0A177BAL2</accession>
<keyword evidence="5" id="KW-1185">Reference proteome</keyword>
<dbReference type="GO" id="GO:0003723">
    <property type="term" value="F:RNA binding"/>
    <property type="evidence" value="ECO:0007669"/>
    <property type="project" value="UniProtKB-KW"/>
</dbReference>
<evidence type="ECO:0000256" key="2">
    <source>
        <dbReference type="ARBA" id="ARBA00022884"/>
    </source>
</evidence>
<proteinExistence type="predicted"/>
<evidence type="ECO:0000259" key="3">
    <source>
        <dbReference type="SMART" id="SM00360"/>
    </source>
</evidence>
<name>A0A177BAL2_9BILA</name>
<dbReference type="SUPFAM" id="SSF54928">
    <property type="entry name" value="RNA-binding domain, RBD"/>
    <property type="match status" value="3"/>
</dbReference>
<dbReference type="Gene3D" id="3.30.70.330">
    <property type="match status" value="3"/>
</dbReference>
<dbReference type="AlphaFoldDB" id="A0A177BAL2"/>
<dbReference type="CDD" id="cd12254">
    <property type="entry name" value="RRM_hnRNPH_ESRPs_RBM12_like"/>
    <property type="match status" value="1"/>
</dbReference>
<dbReference type="OrthoDB" id="6274857at2759"/>
<comment type="caution">
    <text evidence="4">The sequence shown here is derived from an EMBL/GenBank/DDBJ whole genome shotgun (WGS) entry which is preliminary data.</text>
</comment>
<dbReference type="SMART" id="SM00360">
    <property type="entry name" value="RRM"/>
    <property type="match status" value="3"/>
</dbReference>
<organism evidence="4 5">
    <name type="scientific">Intoshia linei</name>
    <dbReference type="NCBI Taxonomy" id="1819745"/>
    <lineage>
        <taxon>Eukaryota</taxon>
        <taxon>Metazoa</taxon>
        <taxon>Spiralia</taxon>
        <taxon>Lophotrochozoa</taxon>
        <taxon>Mesozoa</taxon>
        <taxon>Orthonectida</taxon>
        <taxon>Rhopaluridae</taxon>
        <taxon>Intoshia</taxon>
    </lineage>
</organism>
<feature type="domain" description="RRM" evidence="3">
    <location>
        <begin position="346"/>
        <end position="423"/>
    </location>
</feature>
<evidence type="ECO:0000313" key="4">
    <source>
        <dbReference type="EMBL" id="OAF70683.1"/>
    </source>
</evidence>
<feature type="domain" description="RRM" evidence="3">
    <location>
        <begin position="482"/>
        <end position="559"/>
    </location>
</feature>
<sequence length="626" mass="71977">MLLQIFHYIQEKRDVEKFEPPNTYHFNKNIQINHITVFLFEEDGNKMSKIIQTNKWMLEKNLYTKSGTDYEITFGTNSVNNIITEINDILNGSKLNVPEEMNYKYGEIVDCIFSKKKHIVATFGEVFIRQLIHPIAMKFNITLSNMLYDFLNIQKEYVKFYQCYKNIQLPIIQSRIKIGNINASDVMVDNKILEENCNNIYTFVKKMMNDSFIFANSEIVYKTMKPDFLYTYLTPIPDAQICRIRGLSWGVTNADIFYFFYGLNIIRGGIAIAHGNGRKRNGEASVWFESSDHRELALDRNGGYVKNRSIEVRRGNSFNFLSKGVGYHIAAQKFLSQTGSDGFHYLVRIRNLYFSVTKSDIIDFLSCKAKVEILNGRDGIELLFDNNNTFTGDAIATVSCKRDQLACIECHKHRMRGRHVEIFPISTAEAQQLFNHALYPPDDLIHGIPMELLKQNNDIRVSFGDMSHEHLIYSQLNRPDNMIVVQGLPNNSSIDDIMEFIGDSIVGVKKGGIHFVYDSEGNFRNDAIMEIDTEDHALQLIQKKSGKDMRIQNQKFKVNLTQCNEAGVNNYLISNVFTTPVSYNSLICHDSNDIDNILNLHKIGDGNITDVKNLVTNKRQSQYQDN</sequence>
<dbReference type="PANTHER" id="PTHR13976">
    <property type="entry name" value="HETEROGENEOUS NUCLEAR RIBONUCLEOPROTEIN-RELATED"/>
    <property type="match status" value="1"/>
</dbReference>
<reference evidence="4 5" key="1">
    <citation type="submission" date="2016-04" db="EMBL/GenBank/DDBJ databases">
        <title>The genome of Intoshia linei affirms orthonectids as highly simplified spiralians.</title>
        <authorList>
            <person name="Mikhailov K.V."/>
            <person name="Slusarev G.S."/>
            <person name="Nikitin M.A."/>
            <person name="Logacheva M.D."/>
            <person name="Penin A."/>
            <person name="Aleoshin V."/>
            <person name="Panchin Y.V."/>
        </authorList>
    </citation>
    <scope>NUCLEOTIDE SEQUENCE [LARGE SCALE GENOMIC DNA]</scope>
    <source>
        <strain evidence="4">Intl2013</strain>
        <tissue evidence="4">Whole animal</tissue>
    </source>
</reference>
<keyword evidence="1" id="KW-0677">Repeat</keyword>
<feature type="domain" description="RRM" evidence="3">
    <location>
        <begin position="241"/>
        <end position="313"/>
    </location>
</feature>
<dbReference type="InterPro" id="IPR012677">
    <property type="entry name" value="Nucleotide-bd_a/b_plait_sf"/>
</dbReference>
<evidence type="ECO:0000256" key="1">
    <source>
        <dbReference type="ARBA" id="ARBA00022737"/>
    </source>
</evidence>
<dbReference type="Proteomes" id="UP000078046">
    <property type="component" value="Unassembled WGS sequence"/>
</dbReference>
<dbReference type="InterPro" id="IPR000504">
    <property type="entry name" value="RRM_dom"/>
</dbReference>
<evidence type="ECO:0000313" key="5">
    <source>
        <dbReference type="Proteomes" id="UP000078046"/>
    </source>
</evidence>
<protein>
    <submittedName>
        <fullName evidence="4">Epithelial splicing regulatory protein 2</fullName>
    </submittedName>
</protein>
<keyword evidence="2" id="KW-0694">RNA-binding</keyword>
<dbReference type="InterPro" id="IPR035979">
    <property type="entry name" value="RBD_domain_sf"/>
</dbReference>